<feature type="region of interest" description="Disordered" evidence="1">
    <location>
        <begin position="33"/>
        <end position="59"/>
    </location>
</feature>
<keyword evidence="4" id="KW-1185">Reference proteome</keyword>
<dbReference type="InterPro" id="IPR003870">
    <property type="entry name" value="DUF222"/>
</dbReference>
<name>A0A6I2FHF8_9MICO</name>
<comment type="caution">
    <text evidence="3">The sequence shown here is derived from an EMBL/GenBank/DDBJ whole genome shotgun (WGS) entry which is preliminary data.</text>
</comment>
<dbReference type="Proteomes" id="UP000431080">
    <property type="component" value="Unassembled WGS sequence"/>
</dbReference>
<dbReference type="EMBL" id="WJIF01000012">
    <property type="protein sequence ID" value="MRG61383.1"/>
    <property type="molecule type" value="Genomic_DNA"/>
</dbReference>
<protein>
    <submittedName>
        <fullName evidence="3">DUF222 domain-containing protein</fullName>
    </submittedName>
</protein>
<accession>A0A6I2FHF8</accession>
<gene>
    <name evidence="3" type="ORF">GE115_16115</name>
</gene>
<proteinExistence type="predicted"/>
<feature type="region of interest" description="Disordered" evidence="1">
    <location>
        <begin position="283"/>
        <end position="302"/>
    </location>
</feature>
<evidence type="ECO:0000313" key="4">
    <source>
        <dbReference type="Proteomes" id="UP000431080"/>
    </source>
</evidence>
<dbReference type="AlphaFoldDB" id="A0A6I2FHF8"/>
<feature type="domain" description="DUF222" evidence="2">
    <location>
        <begin position="103"/>
        <end position="317"/>
    </location>
</feature>
<dbReference type="Pfam" id="PF02720">
    <property type="entry name" value="DUF222"/>
    <property type="match status" value="1"/>
</dbReference>
<sequence length="344" mass="36963">MCAARSYRAAEARWNGEEYPCAPAVEEVWRRAGRPTRSAGRGAPKERIETPPPGPWNVGGTRLNEHMSATLLAPPEAALEWELMSIAAFDGMIRQIQADQYRRVQRARELAAEVERVTESSTSRERDMATRSFVAELATTLGQHEVAAARLVAEAERLTGPRAATLDALGAGDLGLTQVRSVLELTRDLPADVADQVEAVAVAAAAAAVADGTASTNADLRRRMRRARERMHPEPLADRRARAAEDRRVCVDAAPDGMAWLSVFLEAERAVAIEHRLELLAGRAPAGDGDVGDDDGHGDGDTRIRTQRAADLAADLLLAGTLSDDERTRADIATPPAPCSLGST</sequence>
<evidence type="ECO:0000313" key="3">
    <source>
        <dbReference type="EMBL" id="MRG61383.1"/>
    </source>
</evidence>
<reference evidence="3 4" key="1">
    <citation type="submission" date="2019-10" db="EMBL/GenBank/DDBJ databases">
        <authorList>
            <person name="Nie G."/>
            <person name="Ming H."/>
            <person name="Yi B."/>
        </authorList>
    </citation>
    <scope>NUCLEOTIDE SEQUENCE [LARGE SCALE GENOMIC DNA]</scope>
    <source>
        <strain evidence="3 4">CFH 90414</strain>
    </source>
</reference>
<organism evidence="3 4">
    <name type="scientific">Agromyces agglutinans</name>
    <dbReference type="NCBI Taxonomy" id="2662258"/>
    <lineage>
        <taxon>Bacteria</taxon>
        <taxon>Bacillati</taxon>
        <taxon>Actinomycetota</taxon>
        <taxon>Actinomycetes</taxon>
        <taxon>Micrococcales</taxon>
        <taxon>Microbacteriaceae</taxon>
        <taxon>Agromyces</taxon>
    </lineage>
</organism>
<evidence type="ECO:0000256" key="1">
    <source>
        <dbReference type="SAM" id="MobiDB-lite"/>
    </source>
</evidence>
<evidence type="ECO:0000259" key="2">
    <source>
        <dbReference type="Pfam" id="PF02720"/>
    </source>
</evidence>
<feature type="region of interest" description="Disordered" evidence="1">
    <location>
        <begin position="324"/>
        <end position="344"/>
    </location>
</feature>